<dbReference type="Proteomes" id="UP000746747">
    <property type="component" value="Unassembled WGS sequence"/>
</dbReference>
<dbReference type="AlphaFoldDB" id="A0A8J2MMP0"/>
<comment type="caution">
    <text evidence="1">The sequence shown here is derived from an EMBL/GenBank/DDBJ whole genome shotgun (WGS) entry which is preliminary data.</text>
</comment>
<proteinExistence type="predicted"/>
<sequence>MILQLGKTTKLIGNKDYHQLRRVRDVRGSEMKKREKGRSDIQQIVEEKATNFVKWAEHLPPYIIISAGKLVLWHYYSYIRYCLWWWWWWRYSGSGSGNVVAVTVILPLNSQYFILPASTPIGPFQVGSNTTKFTDSNHRVPAISIEWLLPIAANTA</sequence>
<organism evidence="1 2">
    <name type="scientific">Cercopithifilaria johnstoni</name>
    <dbReference type="NCBI Taxonomy" id="2874296"/>
    <lineage>
        <taxon>Eukaryota</taxon>
        <taxon>Metazoa</taxon>
        <taxon>Ecdysozoa</taxon>
        <taxon>Nematoda</taxon>
        <taxon>Chromadorea</taxon>
        <taxon>Rhabditida</taxon>
        <taxon>Spirurina</taxon>
        <taxon>Spiruromorpha</taxon>
        <taxon>Filarioidea</taxon>
        <taxon>Onchocercidae</taxon>
        <taxon>Cercopithifilaria</taxon>
    </lineage>
</organism>
<evidence type="ECO:0000313" key="2">
    <source>
        <dbReference type="Proteomes" id="UP000746747"/>
    </source>
</evidence>
<name>A0A8J2MMP0_9BILA</name>
<dbReference type="EMBL" id="CAKAEH010001272">
    <property type="protein sequence ID" value="CAG9533866.1"/>
    <property type="molecule type" value="Genomic_DNA"/>
</dbReference>
<evidence type="ECO:0000313" key="1">
    <source>
        <dbReference type="EMBL" id="CAG9533866.1"/>
    </source>
</evidence>
<keyword evidence="2" id="KW-1185">Reference proteome</keyword>
<protein>
    <submittedName>
        <fullName evidence="1">Uncharacterized protein</fullName>
    </submittedName>
</protein>
<accession>A0A8J2MMP0</accession>
<gene>
    <name evidence="1" type="ORF">CJOHNSTONI_LOCUS4057</name>
</gene>
<reference evidence="1" key="1">
    <citation type="submission" date="2021-09" db="EMBL/GenBank/DDBJ databases">
        <authorList>
            <consortium name="Pathogen Informatics"/>
        </authorList>
    </citation>
    <scope>NUCLEOTIDE SEQUENCE</scope>
</reference>